<dbReference type="Proteomes" id="UP001152607">
    <property type="component" value="Unassembled WGS sequence"/>
</dbReference>
<evidence type="ECO:0000313" key="1">
    <source>
        <dbReference type="EMBL" id="CAI6335025.1"/>
    </source>
</evidence>
<sequence>MLAMRQAIGRGVGYWINVAGGLASYRKWARQGPMQAYAQIVFSRLSQSSHPSLLPMLALLQFRPSPSPAT</sequence>
<dbReference type="EMBL" id="CAOQHR010000005">
    <property type="protein sequence ID" value="CAI6335025.1"/>
    <property type="molecule type" value="Genomic_DNA"/>
</dbReference>
<keyword evidence="2" id="KW-1185">Reference proteome</keyword>
<gene>
    <name evidence="1" type="ORF">PDIGIT_LOCUS8100</name>
</gene>
<dbReference type="AlphaFoldDB" id="A0A9W4UFJ8"/>
<name>A0A9W4UFJ8_9PLEO</name>
<reference evidence="1" key="1">
    <citation type="submission" date="2023-01" db="EMBL/GenBank/DDBJ databases">
        <authorList>
            <person name="Van Ghelder C."/>
            <person name="Rancurel C."/>
        </authorList>
    </citation>
    <scope>NUCLEOTIDE SEQUENCE</scope>
    <source>
        <strain evidence="1">CNCM I-4278</strain>
    </source>
</reference>
<organism evidence="1 2">
    <name type="scientific">Periconia digitata</name>
    <dbReference type="NCBI Taxonomy" id="1303443"/>
    <lineage>
        <taxon>Eukaryota</taxon>
        <taxon>Fungi</taxon>
        <taxon>Dikarya</taxon>
        <taxon>Ascomycota</taxon>
        <taxon>Pezizomycotina</taxon>
        <taxon>Dothideomycetes</taxon>
        <taxon>Pleosporomycetidae</taxon>
        <taxon>Pleosporales</taxon>
        <taxon>Massarineae</taxon>
        <taxon>Periconiaceae</taxon>
        <taxon>Periconia</taxon>
    </lineage>
</organism>
<evidence type="ECO:0000313" key="2">
    <source>
        <dbReference type="Proteomes" id="UP001152607"/>
    </source>
</evidence>
<comment type="caution">
    <text evidence="1">The sequence shown here is derived from an EMBL/GenBank/DDBJ whole genome shotgun (WGS) entry which is preliminary data.</text>
</comment>
<accession>A0A9W4UFJ8</accession>
<protein>
    <submittedName>
        <fullName evidence="1">Uncharacterized protein</fullName>
    </submittedName>
</protein>
<proteinExistence type="predicted"/>